<dbReference type="AlphaFoldDB" id="A0A158QIV1"/>
<keyword evidence="5" id="KW-0393">Immunoglobulin domain</keyword>
<feature type="domain" description="Ig-like" evidence="7">
    <location>
        <begin position="485"/>
        <end position="583"/>
    </location>
</feature>
<dbReference type="WBParaSite" id="HNAJ_0001029401-mRNA-1">
    <property type="protein sequence ID" value="HNAJ_0001029401-mRNA-1"/>
    <property type="gene ID" value="HNAJ_0001029401"/>
</dbReference>
<dbReference type="GO" id="GO:0050839">
    <property type="term" value="F:cell adhesion molecule binding"/>
    <property type="evidence" value="ECO:0007669"/>
    <property type="project" value="TreeGrafter"/>
</dbReference>
<dbReference type="GO" id="GO:0005886">
    <property type="term" value="C:plasma membrane"/>
    <property type="evidence" value="ECO:0007669"/>
    <property type="project" value="TreeGrafter"/>
</dbReference>
<comment type="subcellular location">
    <subcellularLocation>
        <location evidence="1">Membrane</location>
        <topology evidence="1">Single-pass type I membrane protein</topology>
    </subcellularLocation>
</comment>
<keyword evidence="9" id="KW-1185">Reference proteome</keyword>
<dbReference type="SUPFAM" id="SSF48726">
    <property type="entry name" value="Immunoglobulin"/>
    <property type="match status" value="4"/>
</dbReference>
<evidence type="ECO:0000256" key="5">
    <source>
        <dbReference type="ARBA" id="ARBA00023319"/>
    </source>
</evidence>
<evidence type="ECO:0000256" key="1">
    <source>
        <dbReference type="ARBA" id="ARBA00004479"/>
    </source>
</evidence>
<dbReference type="InterPro" id="IPR007110">
    <property type="entry name" value="Ig-like_dom"/>
</dbReference>
<evidence type="ECO:0000256" key="2">
    <source>
        <dbReference type="ARBA" id="ARBA00023136"/>
    </source>
</evidence>
<dbReference type="PANTHER" id="PTHR11640:SF31">
    <property type="entry name" value="IRREGULAR CHIASM C-ROUGHEST PROTEIN-RELATED"/>
    <property type="match status" value="1"/>
</dbReference>
<feature type="domain" description="Ig-like" evidence="7">
    <location>
        <begin position="217"/>
        <end position="326"/>
    </location>
</feature>
<sequence>MCPSAQNKSYDRELRNWPKYSMHGDPDIGEHDLVISSVSREDAGTFECQVSPTANQPLLRRSTNLSVLVVPSKPIIMAPPGEPQPSKNGQLVISRPGPLGEGVASEPSILDDKLRLICQSKGGIPTPSFEWFHNGISVRPNYLETTASPSVDIYSSSSSGTMNDGEAVLTIPKSDLTTGDRLTCLVSNKATQRSTNVGQQKLLAEIIVTVQTPPGAPVILSSEGNIVDSIVANEGDTLSLVCQSKPPGSPPGELIWRWDQPPDSPHLSSTDLSKLPNLGQYSRHTSDRHQLESHLSLPSVRRSQNGLAIVCVTRHKLGMEQKAKIVLKVKYTFSGVCIYKNELSGLRLPTGTGSPEATVECPNTSSSSSQFPRTLYIHPDKKQIFSCSTTPFYGHATIKWFGALSISSAEWYDLTNFTSIPELKRGGPNGASYIKTVSLRLPPANIARFGALQCRGYPSAIADISMNTDIMNQVILKPYEAPQRPTIRVETTRESLEEGDILKLKCEAIDGEPEGKISWLKATRDNAEYTPIYLISTTMSDKHRKRISSNLDIQLTGDDHLSSFKCASSNPGFPVIESQMSAAYHVNLTFRPQHIRIDRLAETHNIPQEDPIGEPPKIVTVTAGELLTLMCTAGPANPPVPLQWRQITCDEPSTDGNRSTIEGYDDPESDPSKTTCSVINNFVIVDTYDLEMNESRRIPIELISGSCVDMGSDAKVLPLLRARLVSRSQISLLVQAHHHQCRIECSTLETERVGAQAKWSAQSPDETTRLRKDITLNVLFKPNFSNILNKLNSSTSKYLPQFVTVEG</sequence>
<organism evidence="10">
    <name type="scientific">Rodentolepis nana</name>
    <name type="common">Dwarf tapeworm</name>
    <name type="synonym">Hymenolepis nana</name>
    <dbReference type="NCBI Taxonomy" id="102285"/>
    <lineage>
        <taxon>Eukaryota</taxon>
        <taxon>Metazoa</taxon>
        <taxon>Spiralia</taxon>
        <taxon>Lophotrochozoa</taxon>
        <taxon>Platyhelminthes</taxon>
        <taxon>Cestoda</taxon>
        <taxon>Eucestoda</taxon>
        <taxon>Cyclophyllidea</taxon>
        <taxon>Hymenolepididae</taxon>
        <taxon>Rodentolepis</taxon>
    </lineage>
</organism>
<dbReference type="Pfam" id="PF08205">
    <property type="entry name" value="C2-set_2"/>
    <property type="match status" value="1"/>
</dbReference>
<dbReference type="PROSITE" id="PS50835">
    <property type="entry name" value="IG_LIKE"/>
    <property type="match status" value="5"/>
</dbReference>
<accession>A0A158QIV1</accession>
<protein>
    <submittedName>
        <fullName evidence="10">Nephrin</fullName>
    </submittedName>
</protein>
<dbReference type="Proteomes" id="UP000278807">
    <property type="component" value="Unassembled WGS sequence"/>
</dbReference>
<dbReference type="PANTHER" id="PTHR11640">
    <property type="entry name" value="NEPHRIN"/>
    <property type="match status" value="1"/>
</dbReference>
<keyword evidence="2" id="KW-0472">Membrane</keyword>
<dbReference type="SMART" id="SM00409">
    <property type="entry name" value="IG"/>
    <property type="match status" value="5"/>
</dbReference>
<dbReference type="InterPro" id="IPR003599">
    <property type="entry name" value="Ig_sub"/>
</dbReference>
<evidence type="ECO:0000256" key="3">
    <source>
        <dbReference type="ARBA" id="ARBA00023157"/>
    </source>
</evidence>
<feature type="region of interest" description="Disordered" evidence="6">
    <location>
        <begin position="260"/>
        <end position="293"/>
    </location>
</feature>
<dbReference type="STRING" id="102285.A0A158QIV1"/>
<feature type="region of interest" description="Disordered" evidence="6">
    <location>
        <begin position="651"/>
        <end position="672"/>
    </location>
</feature>
<dbReference type="GO" id="GO:0005911">
    <property type="term" value="C:cell-cell junction"/>
    <property type="evidence" value="ECO:0007669"/>
    <property type="project" value="TreeGrafter"/>
</dbReference>
<name>A0A158QIV1_RODNA</name>
<evidence type="ECO:0000259" key="7">
    <source>
        <dbReference type="PROSITE" id="PS50835"/>
    </source>
</evidence>
<reference evidence="10" key="1">
    <citation type="submission" date="2016-04" db="UniProtKB">
        <authorList>
            <consortium name="WormBaseParasite"/>
        </authorList>
    </citation>
    <scope>IDENTIFICATION</scope>
</reference>
<dbReference type="EMBL" id="UZAE01012968">
    <property type="protein sequence ID" value="VDO07622.1"/>
    <property type="molecule type" value="Genomic_DNA"/>
</dbReference>
<evidence type="ECO:0000256" key="4">
    <source>
        <dbReference type="ARBA" id="ARBA00023180"/>
    </source>
</evidence>
<keyword evidence="3" id="KW-1015">Disulfide bond</keyword>
<feature type="domain" description="Ig-like" evidence="7">
    <location>
        <begin position="74"/>
        <end position="196"/>
    </location>
</feature>
<gene>
    <name evidence="8" type="ORF">HNAJ_LOCUS10289</name>
</gene>
<dbReference type="InterPro" id="IPR051275">
    <property type="entry name" value="Cell_adhesion_signaling"/>
</dbReference>
<dbReference type="GO" id="GO:0098609">
    <property type="term" value="P:cell-cell adhesion"/>
    <property type="evidence" value="ECO:0007669"/>
    <property type="project" value="TreeGrafter"/>
</dbReference>
<feature type="domain" description="Ig-like" evidence="7">
    <location>
        <begin position="607"/>
        <end position="681"/>
    </location>
</feature>
<feature type="domain" description="Ig-like" evidence="7">
    <location>
        <begin position="1"/>
        <end position="66"/>
    </location>
</feature>
<dbReference type="InterPro" id="IPR036179">
    <property type="entry name" value="Ig-like_dom_sf"/>
</dbReference>
<dbReference type="InterPro" id="IPR013162">
    <property type="entry name" value="CD80_C2-set"/>
</dbReference>
<dbReference type="InterPro" id="IPR013783">
    <property type="entry name" value="Ig-like_fold"/>
</dbReference>
<evidence type="ECO:0000313" key="9">
    <source>
        <dbReference type="Proteomes" id="UP000278807"/>
    </source>
</evidence>
<evidence type="ECO:0000256" key="6">
    <source>
        <dbReference type="SAM" id="MobiDB-lite"/>
    </source>
</evidence>
<evidence type="ECO:0000313" key="8">
    <source>
        <dbReference type="EMBL" id="VDO07622.1"/>
    </source>
</evidence>
<evidence type="ECO:0000313" key="10">
    <source>
        <dbReference type="WBParaSite" id="HNAJ_0001029401-mRNA-1"/>
    </source>
</evidence>
<dbReference type="OrthoDB" id="6273101at2759"/>
<dbReference type="Gene3D" id="2.60.40.10">
    <property type="entry name" value="Immunoglobulins"/>
    <property type="match status" value="4"/>
</dbReference>
<keyword evidence="4" id="KW-0325">Glycoprotein</keyword>
<reference evidence="8 9" key="2">
    <citation type="submission" date="2018-11" db="EMBL/GenBank/DDBJ databases">
        <authorList>
            <consortium name="Pathogen Informatics"/>
        </authorList>
    </citation>
    <scope>NUCLEOTIDE SEQUENCE [LARGE SCALE GENOMIC DNA]</scope>
</reference>
<proteinExistence type="predicted"/>